<dbReference type="PROSITE" id="PS51143">
    <property type="entry name" value="MT_A70"/>
    <property type="match status" value="1"/>
</dbReference>
<dbReference type="GO" id="GO:0140640">
    <property type="term" value="F:catalytic activity, acting on a nucleic acid"/>
    <property type="evidence" value="ECO:0007669"/>
    <property type="project" value="UniProtKB-ARBA"/>
</dbReference>
<dbReference type="PANTHER" id="PTHR12829:SF4">
    <property type="entry name" value="N(6)-ADENINE-SPECIFIC METHYLTRANSFERASE METTL4"/>
    <property type="match status" value="1"/>
</dbReference>
<dbReference type="Proteomes" id="UP000002280">
    <property type="component" value="Chromosome 3"/>
</dbReference>
<dbReference type="GO" id="GO:0032259">
    <property type="term" value="P:methylation"/>
    <property type="evidence" value="ECO:0007669"/>
    <property type="project" value="InterPro"/>
</dbReference>
<comment type="similarity">
    <text evidence="1">Belongs to the MT-A70-like family.</text>
</comment>
<organism evidence="2 3">
    <name type="scientific">Monodelphis domestica</name>
    <name type="common">Gray short-tailed opossum</name>
    <dbReference type="NCBI Taxonomy" id="13616"/>
    <lineage>
        <taxon>Eukaryota</taxon>
        <taxon>Metazoa</taxon>
        <taxon>Chordata</taxon>
        <taxon>Craniata</taxon>
        <taxon>Vertebrata</taxon>
        <taxon>Euteleostomi</taxon>
        <taxon>Mammalia</taxon>
        <taxon>Metatheria</taxon>
        <taxon>Didelphimorphia</taxon>
        <taxon>Didelphidae</taxon>
        <taxon>Monodelphis</taxon>
    </lineage>
</organism>
<evidence type="ECO:0000313" key="2">
    <source>
        <dbReference type="Ensembl" id="ENSMODP00000056356.1"/>
    </source>
</evidence>
<reference evidence="2" key="3">
    <citation type="submission" date="2025-09" db="UniProtKB">
        <authorList>
            <consortium name="Ensembl"/>
        </authorList>
    </citation>
    <scope>IDENTIFICATION</scope>
</reference>
<name>A0A5F8HB50_MONDO</name>
<dbReference type="InterPro" id="IPR002052">
    <property type="entry name" value="DNA_methylase_N6_adenine_CS"/>
</dbReference>
<reference evidence="2 3" key="1">
    <citation type="journal article" date="2007" name="Nature">
        <title>Genome of the marsupial Monodelphis domestica reveals innovation in non-coding sequences.</title>
        <authorList>
            <person name="Mikkelsen T.S."/>
            <person name="Wakefield M.J."/>
            <person name="Aken B."/>
            <person name="Amemiya C.T."/>
            <person name="Chang J.L."/>
            <person name="Duke S."/>
            <person name="Garber M."/>
            <person name="Gentles A.J."/>
            <person name="Goodstadt L."/>
            <person name="Heger A."/>
            <person name="Jurka J."/>
            <person name="Kamal M."/>
            <person name="Mauceli E."/>
            <person name="Searle S.M."/>
            <person name="Sharpe T."/>
            <person name="Baker M.L."/>
            <person name="Batzer M.A."/>
            <person name="Benos P.V."/>
            <person name="Belov K."/>
            <person name="Clamp M."/>
            <person name="Cook A."/>
            <person name="Cuff J."/>
            <person name="Das R."/>
            <person name="Davidow L."/>
            <person name="Deakin J.E."/>
            <person name="Fazzari M.J."/>
            <person name="Glass J.L."/>
            <person name="Grabherr M."/>
            <person name="Greally J.M."/>
            <person name="Gu W."/>
            <person name="Hore T.A."/>
            <person name="Huttley G.A."/>
            <person name="Kleber M."/>
            <person name="Jirtle R.L."/>
            <person name="Koina E."/>
            <person name="Lee J.T."/>
            <person name="Mahony S."/>
            <person name="Marra M.A."/>
            <person name="Miller R.D."/>
            <person name="Nicholls R.D."/>
            <person name="Oda M."/>
            <person name="Papenfuss A.T."/>
            <person name="Parra Z.E."/>
            <person name="Pollock D.D."/>
            <person name="Ray D.A."/>
            <person name="Schein J.E."/>
            <person name="Speed T.P."/>
            <person name="Thompson K."/>
            <person name="VandeBerg J.L."/>
            <person name="Wade C.M."/>
            <person name="Walker J.A."/>
            <person name="Waters P.D."/>
            <person name="Webber C."/>
            <person name="Weidman J.R."/>
            <person name="Xie X."/>
            <person name="Zody M.C."/>
            <person name="Baldwin J."/>
            <person name="Abdouelleil A."/>
            <person name="Abdulkadir J."/>
            <person name="Abebe A."/>
            <person name="Abera B."/>
            <person name="Abreu J."/>
            <person name="Acer S.C."/>
            <person name="Aftuck L."/>
            <person name="Alexander A."/>
            <person name="An P."/>
            <person name="Anderson E."/>
            <person name="Anderson S."/>
            <person name="Arachi H."/>
            <person name="Azer M."/>
            <person name="Bachantsang P."/>
            <person name="Barry A."/>
            <person name="Bayul T."/>
            <person name="Berlin A."/>
            <person name="Bessette D."/>
            <person name="Bloom T."/>
            <person name="Bloom T."/>
            <person name="Boguslavskiy L."/>
            <person name="Bonnet C."/>
            <person name="Boukhgalter B."/>
            <person name="Bourzgui I."/>
            <person name="Brown A."/>
            <person name="Cahill P."/>
            <person name="Channer S."/>
            <person name="Cheshatsang Y."/>
            <person name="Chuda L."/>
            <person name="Citroen M."/>
            <person name="Collymore A."/>
            <person name="Cooke P."/>
            <person name="Costello M."/>
            <person name="D'Aco K."/>
            <person name="Daza R."/>
            <person name="De Haan G."/>
            <person name="DeGray S."/>
            <person name="DeMaso C."/>
            <person name="Dhargay N."/>
            <person name="Dooley K."/>
            <person name="Dooley E."/>
            <person name="Doricent M."/>
            <person name="Dorje P."/>
            <person name="Dorjee K."/>
            <person name="Dupes A."/>
            <person name="Elong R."/>
            <person name="Falk J."/>
            <person name="Farina A."/>
            <person name="Faro S."/>
            <person name="Ferguson D."/>
            <person name="Fisher S."/>
            <person name="Foley C.D."/>
            <person name="Franke A."/>
            <person name="Friedrich D."/>
            <person name="Gadbois L."/>
            <person name="Gearin G."/>
            <person name="Gearin C.R."/>
            <person name="Giannoukos G."/>
            <person name="Goode T."/>
            <person name="Graham J."/>
            <person name="Grandbois E."/>
            <person name="Grewal S."/>
            <person name="Gyaltsen K."/>
            <person name="Hafez N."/>
            <person name="Hagos B."/>
            <person name="Hall J."/>
            <person name="Henson C."/>
            <person name="Hollinger A."/>
            <person name="Honan T."/>
            <person name="Huard M.D."/>
            <person name="Hughes L."/>
            <person name="Hurhula B."/>
            <person name="Husby M.E."/>
            <person name="Kamat A."/>
            <person name="Kanga B."/>
            <person name="Kashin S."/>
            <person name="Khazanovich D."/>
            <person name="Kisner P."/>
            <person name="Lance K."/>
            <person name="Lara M."/>
            <person name="Lee W."/>
            <person name="Lennon N."/>
            <person name="Letendre F."/>
            <person name="LeVine R."/>
            <person name="Lipovsky A."/>
            <person name="Liu X."/>
            <person name="Liu J."/>
            <person name="Liu S."/>
            <person name="Lokyitsang T."/>
            <person name="Lokyitsang Y."/>
            <person name="Lubonja R."/>
            <person name="Lui A."/>
            <person name="MacDonald P."/>
            <person name="Magnisalis V."/>
            <person name="Maru K."/>
            <person name="Matthews C."/>
            <person name="McCusker W."/>
            <person name="McDonough S."/>
            <person name="Mehta T."/>
            <person name="Meldrim J."/>
            <person name="Meneus L."/>
            <person name="Mihai O."/>
            <person name="Mihalev A."/>
            <person name="Mihova T."/>
            <person name="Mittelman R."/>
            <person name="Mlenga V."/>
            <person name="Montmayeur A."/>
            <person name="Mulrain L."/>
            <person name="Navidi A."/>
            <person name="Naylor J."/>
            <person name="Negash T."/>
            <person name="Nguyen T."/>
            <person name="Nguyen N."/>
            <person name="Nicol R."/>
            <person name="Norbu C."/>
            <person name="Norbu N."/>
            <person name="Novod N."/>
            <person name="O'Neill B."/>
            <person name="Osman S."/>
            <person name="Markiewicz E."/>
            <person name="Oyono O.L."/>
            <person name="Patti C."/>
            <person name="Phunkhang P."/>
            <person name="Pierre F."/>
            <person name="Priest M."/>
            <person name="Raghuraman S."/>
            <person name="Rege F."/>
            <person name="Reyes R."/>
            <person name="Rise C."/>
            <person name="Rogov P."/>
            <person name="Ross K."/>
            <person name="Ryan E."/>
            <person name="Settipalli S."/>
            <person name="Shea T."/>
            <person name="Sherpa N."/>
            <person name="Shi L."/>
            <person name="Shih D."/>
            <person name="Sparrow T."/>
            <person name="Spaulding J."/>
            <person name="Stalker J."/>
            <person name="Stange-Thomann N."/>
            <person name="Stavropoulos S."/>
            <person name="Stone C."/>
            <person name="Strader C."/>
            <person name="Tesfaye S."/>
            <person name="Thomson T."/>
            <person name="Thoulutsang Y."/>
            <person name="Thoulutsang D."/>
            <person name="Topham K."/>
            <person name="Topping I."/>
            <person name="Tsamla T."/>
            <person name="Vassiliev H."/>
            <person name="Vo A."/>
            <person name="Wangchuk T."/>
            <person name="Wangdi T."/>
            <person name="Weiand M."/>
            <person name="Wilkinson J."/>
            <person name="Wilson A."/>
            <person name="Yadav S."/>
            <person name="Young G."/>
            <person name="Yu Q."/>
            <person name="Zembek L."/>
            <person name="Zhong D."/>
            <person name="Zimmer A."/>
            <person name="Zwirko Z."/>
            <person name="Jaffe D.B."/>
            <person name="Alvarez P."/>
            <person name="Brockman W."/>
            <person name="Butler J."/>
            <person name="Chin C."/>
            <person name="Gnerre S."/>
            <person name="MacCallum I."/>
            <person name="Graves J.A."/>
            <person name="Ponting C.P."/>
            <person name="Breen M."/>
            <person name="Samollow P.B."/>
            <person name="Lander E.S."/>
            <person name="Lindblad-Toh K."/>
        </authorList>
    </citation>
    <scope>NUCLEOTIDE SEQUENCE [LARGE SCALE GENOMIC DNA]</scope>
</reference>
<gene>
    <name evidence="2" type="primary">METTL4</name>
</gene>
<dbReference type="GO" id="GO:0008757">
    <property type="term" value="F:S-adenosylmethionine-dependent methyltransferase activity"/>
    <property type="evidence" value="ECO:0007669"/>
    <property type="project" value="UniProtKB-ARBA"/>
</dbReference>
<sequence>MSVVHQLSSGWLLDHLAFINNIDYQLCQHCEPTSNKTVPISSPHCGSLNVTSTLPVELSATSKVYELVTKPETDEREKNKVLMQKYTFRAELFNVTKPYVTTTDCIAFRQGNKVETQKNSSINSFNCENQECVKDEDSVCTVRKKNKRSIVFNQGELDAMEYHTKIRGLILDGTTQLVQEGLKSGLLCSLSEEQEIDNKTTPVELGSCGLAELCDMAKQLPLVDENELETVQSIDADISVPEQDVFSRITQNSSNFTKIIILMGQKYLLPPKSSFLLSDLSCMQPLLNYGEKYDVIVIDPPWQNKSVKRSKRYNYLSSWQIKQIPIPKLAAPNCLVITWVTNRQKHLQFVKEELYPYWSVETLTEWHWVKITRSGEFVFPLDSPHKKPYEGLVLGRVRRKMVSTLREPEMTVLPIPDHKLIVSVPCTLHSHKPPLTEITGRKRIMYSKEQRSSRCDSNDTSCKP</sequence>
<dbReference type="Pfam" id="PF05063">
    <property type="entry name" value="MT-A70"/>
    <property type="match status" value="1"/>
</dbReference>
<dbReference type="Ensembl" id="ENSMODT00000067757.1">
    <property type="protein sequence ID" value="ENSMODP00000056356.1"/>
    <property type="gene ID" value="ENSMODG00000021472.4"/>
</dbReference>
<evidence type="ECO:0000256" key="1">
    <source>
        <dbReference type="PROSITE-ProRule" id="PRU00489"/>
    </source>
</evidence>
<evidence type="ECO:0000313" key="3">
    <source>
        <dbReference type="Proteomes" id="UP000002280"/>
    </source>
</evidence>
<dbReference type="GO" id="GO:0003676">
    <property type="term" value="F:nucleic acid binding"/>
    <property type="evidence" value="ECO:0007669"/>
    <property type="project" value="InterPro"/>
</dbReference>
<accession>A0A5F8HB50</accession>
<keyword evidence="3" id="KW-1185">Reference proteome</keyword>
<dbReference type="Bgee" id="ENSMODG00000021472">
    <property type="expression patterns" value="Expressed in blood and 21 other cell types or tissues"/>
</dbReference>
<dbReference type="AlphaFoldDB" id="A0A5F8HB50"/>
<dbReference type="GeneTree" id="ENSGT00390000016237"/>
<protein>
    <submittedName>
        <fullName evidence="2">Methyltransferase 4, N6-adenosine</fullName>
    </submittedName>
</protein>
<reference evidence="2" key="2">
    <citation type="submission" date="2025-08" db="UniProtKB">
        <authorList>
            <consortium name="Ensembl"/>
        </authorList>
    </citation>
    <scope>IDENTIFICATION</scope>
</reference>
<dbReference type="InterPro" id="IPR007757">
    <property type="entry name" value="MT-A70-like"/>
</dbReference>
<proteinExistence type="inferred from homology"/>
<dbReference type="PROSITE" id="PS00092">
    <property type="entry name" value="N6_MTASE"/>
    <property type="match status" value="1"/>
</dbReference>
<dbReference type="PANTHER" id="PTHR12829">
    <property type="entry name" value="N6-ADENOSINE-METHYLTRANSFERASE"/>
    <property type="match status" value="1"/>
</dbReference>